<evidence type="ECO:0000313" key="2">
    <source>
        <dbReference type="EMBL" id="KFB41239.1"/>
    </source>
</evidence>
<name>A0A084VTE5_ANOSI</name>
<reference evidence="3" key="2">
    <citation type="submission" date="2020-05" db="UniProtKB">
        <authorList>
            <consortium name="EnsemblMetazoa"/>
        </authorList>
    </citation>
    <scope>IDENTIFICATION</scope>
</reference>
<dbReference type="EMBL" id="KE525079">
    <property type="protein sequence ID" value="KFB41239.1"/>
    <property type="molecule type" value="Genomic_DNA"/>
</dbReference>
<accession>A0A084VTE5</accession>
<evidence type="ECO:0000313" key="3">
    <source>
        <dbReference type="EnsemblMetazoa" id="ASIC008827-PA"/>
    </source>
</evidence>
<sequence>MVHFSSRSEWATSSSPGVNFELFPTPNRAAKTLRLKAPPTHLTYPRPSLRVPTGETFLVARVRKVPKRALFVAYLGPGFEPKSNQSDEGKQNSVPVANRRTKLTPVKMQTKSCCFSLTRNTKASVVGQADI</sequence>
<dbReference type="EnsemblMetazoa" id="ASIC008827-RA">
    <property type="protein sequence ID" value="ASIC008827-PA"/>
    <property type="gene ID" value="ASIC008827"/>
</dbReference>
<evidence type="ECO:0000313" key="4">
    <source>
        <dbReference type="Proteomes" id="UP000030765"/>
    </source>
</evidence>
<protein>
    <submittedName>
        <fullName evidence="2 3">Circadian clock protein KaiC</fullName>
    </submittedName>
</protein>
<dbReference type="EMBL" id="ATLV01016349">
    <property type="status" value="NOT_ANNOTATED_CDS"/>
    <property type="molecule type" value="Genomic_DNA"/>
</dbReference>
<feature type="region of interest" description="Disordered" evidence="1">
    <location>
        <begin position="78"/>
        <end position="102"/>
    </location>
</feature>
<dbReference type="AlphaFoldDB" id="A0A084VTE5"/>
<gene>
    <name evidence="2" type="ORF">ZHAS_00008827</name>
</gene>
<keyword evidence="4" id="KW-1185">Reference proteome</keyword>
<dbReference type="Proteomes" id="UP000030765">
    <property type="component" value="Unassembled WGS sequence"/>
</dbReference>
<organism evidence="2">
    <name type="scientific">Anopheles sinensis</name>
    <name type="common">Mosquito</name>
    <dbReference type="NCBI Taxonomy" id="74873"/>
    <lineage>
        <taxon>Eukaryota</taxon>
        <taxon>Metazoa</taxon>
        <taxon>Ecdysozoa</taxon>
        <taxon>Arthropoda</taxon>
        <taxon>Hexapoda</taxon>
        <taxon>Insecta</taxon>
        <taxon>Pterygota</taxon>
        <taxon>Neoptera</taxon>
        <taxon>Endopterygota</taxon>
        <taxon>Diptera</taxon>
        <taxon>Nematocera</taxon>
        <taxon>Culicoidea</taxon>
        <taxon>Culicidae</taxon>
        <taxon>Anophelinae</taxon>
        <taxon>Anopheles</taxon>
    </lineage>
</organism>
<reference evidence="2 4" key="1">
    <citation type="journal article" date="2014" name="BMC Genomics">
        <title>Genome sequence of Anopheles sinensis provides insight into genetics basis of mosquito competence for malaria parasites.</title>
        <authorList>
            <person name="Zhou D."/>
            <person name="Zhang D."/>
            <person name="Ding G."/>
            <person name="Shi L."/>
            <person name="Hou Q."/>
            <person name="Ye Y."/>
            <person name="Xu Y."/>
            <person name="Zhou H."/>
            <person name="Xiong C."/>
            <person name="Li S."/>
            <person name="Yu J."/>
            <person name="Hong S."/>
            <person name="Yu X."/>
            <person name="Zou P."/>
            <person name="Chen C."/>
            <person name="Chang X."/>
            <person name="Wang W."/>
            <person name="Lv Y."/>
            <person name="Sun Y."/>
            <person name="Ma L."/>
            <person name="Shen B."/>
            <person name="Zhu C."/>
        </authorList>
    </citation>
    <scope>NUCLEOTIDE SEQUENCE [LARGE SCALE GENOMIC DNA]</scope>
</reference>
<proteinExistence type="predicted"/>
<dbReference type="VEuPathDB" id="VectorBase:ASIC008827"/>
<evidence type="ECO:0000256" key="1">
    <source>
        <dbReference type="SAM" id="MobiDB-lite"/>
    </source>
</evidence>